<dbReference type="InterPro" id="IPR033985">
    <property type="entry name" value="SusD-like_N"/>
</dbReference>
<feature type="domain" description="SusD-like N-terminal" evidence="8">
    <location>
        <begin position="29"/>
        <end position="220"/>
    </location>
</feature>
<dbReference type="RefSeq" id="WP_072865837.1">
    <property type="nucleotide sequence ID" value="NZ_FQUX01000017.1"/>
</dbReference>
<dbReference type="AlphaFoldDB" id="A0A1M5HPT5"/>
<dbReference type="EMBL" id="FQUX01000017">
    <property type="protein sequence ID" value="SHG17971.1"/>
    <property type="molecule type" value="Genomic_DNA"/>
</dbReference>
<gene>
    <name evidence="9" type="ORF">SAMN03080594_1174</name>
</gene>
<comment type="similarity">
    <text evidence="2">Belongs to the SusD family.</text>
</comment>
<feature type="chain" id="PRO_5011979563" evidence="6">
    <location>
        <begin position="23"/>
        <end position="476"/>
    </location>
</feature>
<dbReference type="Pfam" id="PF07980">
    <property type="entry name" value="SusD_RagB"/>
    <property type="match status" value="1"/>
</dbReference>
<name>A0A1M5HPT5_9FLAO</name>
<dbReference type="InterPro" id="IPR012944">
    <property type="entry name" value="SusD_RagB_dom"/>
</dbReference>
<keyword evidence="3 6" id="KW-0732">Signal</keyword>
<comment type="subcellular location">
    <subcellularLocation>
        <location evidence="1">Cell outer membrane</location>
    </subcellularLocation>
</comment>
<evidence type="ECO:0000259" key="8">
    <source>
        <dbReference type="Pfam" id="PF14322"/>
    </source>
</evidence>
<keyword evidence="5" id="KW-0998">Cell outer membrane</keyword>
<sequence>MKLKIISLISLCFLLFMGSCENMIEEEIYSDLTEENFLTTEAGISAVLNQAYVEAQQPGQLYEHRFSESAINSGIAYGTGGSFQANTAVPFRDFTWTSNYNHFSTRWNSYYQGIRNANIIIDNLADNESLSLEFKTQTTAEAKALRGYFYSLLLQNYGSIPLHTSILINEFQLPRSSETEIQELIEADLTDAIGVLPVSQNLYGKYTKGTALAILCRYYMNTKQWQNAANTAKDIMDLNQYELFPDYVSLFGHDNEQNSEAILVHPRTVAINGGSTVTAMMTPPDVPLLPNQGNYAMRLLVFDEFIDSFDESDKRKDLFVTQYINKSGDLVQGYGNDMTYINKYPPDPNGSGFGNGIDFMEIRYASILLYRAEALNELNGPTQEVIDLINMVRSRANVPLLSVGDFDQSSLRAHILKERFWEFWFEASEREDLIRNGTFVTRAQERGVVAADYHTLYPIPQDEVDANTKLNQNPGY</sequence>
<evidence type="ECO:0000256" key="1">
    <source>
        <dbReference type="ARBA" id="ARBA00004442"/>
    </source>
</evidence>
<accession>A0A1M5HPT5</accession>
<keyword evidence="4" id="KW-0472">Membrane</keyword>
<evidence type="ECO:0000313" key="10">
    <source>
        <dbReference type="Proteomes" id="UP000184406"/>
    </source>
</evidence>
<evidence type="ECO:0000256" key="5">
    <source>
        <dbReference type="ARBA" id="ARBA00023237"/>
    </source>
</evidence>
<dbReference type="Gene3D" id="1.25.40.390">
    <property type="match status" value="1"/>
</dbReference>
<protein>
    <submittedName>
        <fullName evidence="9">Starch-binding associating with outer membrane</fullName>
    </submittedName>
</protein>
<dbReference type="GO" id="GO:0009279">
    <property type="term" value="C:cell outer membrane"/>
    <property type="evidence" value="ECO:0007669"/>
    <property type="project" value="UniProtKB-SubCell"/>
</dbReference>
<evidence type="ECO:0000256" key="2">
    <source>
        <dbReference type="ARBA" id="ARBA00006275"/>
    </source>
</evidence>
<dbReference type="PROSITE" id="PS51257">
    <property type="entry name" value="PROKAR_LIPOPROTEIN"/>
    <property type="match status" value="1"/>
</dbReference>
<evidence type="ECO:0000313" key="9">
    <source>
        <dbReference type="EMBL" id="SHG17971.1"/>
    </source>
</evidence>
<feature type="domain" description="RagB/SusD" evidence="7">
    <location>
        <begin position="336"/>
        <end position="476"/>
    </location>
</feature>
<dbReference type="Pfam" id="PF14322">
    <property type="entry name" value="SusD-like_3"/>
    <property type="match status" value="1"/>
</dbReference>
<keyword evidence="10" id="KW-1185">Reference proteome</keyword>
<dbReference type="InterPro" id="IPR011990">
    <property type="entry name" value="TPR-like_helical_dom_sf"/>
</dbReference>
<dbReference type="OrthoDB" id="5694214at2"/>
<dbReference type="Proteomes" id="UP000184406">
    <property type="component" value="Unassembled WGS sequence"/>
</dbReference>
<feature type="signal peptide" evidence="6">
    <location>
        <begin position="1"/>
        <end position="22"/>
    </location>
</feature>
<proteinExistence type="inferred from homology"/>
<evidence type="ECO:0000256" key="6">
    <source>
        <dbReference type="SAM" id="SignalP"/>
    </source>
</evidence>
<evidence type="ECO:0000259" key="7">
    <source>
        <dbReference type="Pfam" id="PF07980"/>
    </source>
</evidence>
<organism evidence="9 10">
    <name type="scientific">Arenibacter palladensis</name>
    <dbReference type="NCBI Taxonomy" id="237373"/>
    <lineage>
        <taxon>Bacteria</taxon>
        <taxon>Pseudomonadati</taxon>
        <taxon>Bacteroidota</taxon>
        <taxon>Flavobacteriia</taxon>
        <taxon>Flavobacteriales</taxon>
        <taxon>Flavobacteriaceae</taxon>
        <taxon>Arenibacter</taxon>
    </lineage>
</organism>
<dbReference type="SUPFAM" id="SSF48452">
    <property type="entry name" value="TPR-like"/>
    <property type="match status" value="1"/>
</dbReference>
<evidence type="ECO:0000256" key="4">
    <source>
        <dbReference type="ARBA" id="ARBA00023136"/>
    </source>
</evidence>
<evidence type="ECO:0000256" key="3">
    <source>
        <dbReference type="ARBA" id="ARBA00022729"/>
    </source>
</evidence>
<reference evidence="10" key="1">
    <citation type="submission" date="2016-11" db="EMBL/GenBank/DDBJ databases">
        <authorList>
            <person name="Varghese N."/>
            <person name="Submissions S."/>
        </authorList>
    </citation>
    <scope>NUCLEOTIDE SEQUENCE [LARGE SCALE GENOMIC DNA]</scope>
    <source>
        <strain evidence="10">DSM 17539</strain>
    </source>
</reference>